<dbReference type="EMBL" id="MG189906">
    <property type="protein sequence ID" value="ATS92374.1"/>
    <property type="molecule type" value="Genomic_DNA"/>
</dbReference>
<protein>
    <submittedName>
        <fullName evidence="1">Uncharacterized protein</fullName>
    </submittedName>
</protein>
<gene>
    <name evidence="1" type="ORF">DLP05_041</name>
</gene>
<keyword evidence="2" id="KW-1185">Reference proteome</keyword>
<proteinExistence type="predicted"/>
<reference evidence="2" key="1">
    <citation type="submission" date="2017-10" db="EMBL/GenBank/DDBJ databases">
        <authorList>
            <person name="Peters D.L."/>
        </authorList>
    </citation>
    <scope>NUCLEOTIDE SEQUENCE [LARGE SCALE GENOMIC DNA]</scope>
</reference>
<organism evidence="1 2">
    <name type="scientific">Stenotrophomonas phage vB_SmaS_DLP_5</name>
    <dbReference type="NCBI Taxonomy" id="2044561"/>
    <lineage>
        <taxon>Viruses</taxon>
        <taxon>Duplodnaviria</taxon>
        <taxon>Heunggongvirae</taxon>
        <taxon>Uroviricota</taxon>
        <taxon>Caudoviricetes</taxon>
        <taxon>Delepquintavirus</taxon>
        <taxon>Delepquintavirus DLP5</taxon>
    </lineage>
</organism>
<evidence type="ECO:0000313" key="1">
    <source>
        <dbReference type="EMBL" id="ATS92374.1"/>
    </source>
</evidence>
<accession>A0A2D2W2K4</accession>
<reference evidence="1 2" key="2">
    <citation type="submission" date="2017-11" db="EMBL/GenBank/DDBJ databases">
        <title>Lysogenic conversion of Stenotrophomonas maltophilia by temperate phage DLP4.</title>
        <authorList>
            <person name="Dennis J."/>
            <person name="Stothard P."/>
        </authorList>
    </citation>
    <scope>NUCLEOTIDE SEQUENCE [LARGE SCALE GENOMIC DNA]</scope>
</reference>
<sequence length="100" mass="11143">MSHAVAEDTLTKLGGRMFVLDSDCSQPMMDGDTLTLGFGPRVIKVKAVGDQYEITDATLNTRSQWMKTGKLLNVRQVVTTTEEQLREKVWEIVGKRGGKK</sequence>
<evidence type="ECO:0000313" key="2">
    <source>
        <dbReference type="Proteomes" id="UP000241675"/>
    </source>
</evidence>
<name>A0A2D2W2K4_9CAUD</name>
<dbReference type="Proteomes" id="UP000241675">
    <property type="component" value="Segment"/>
</dbReference>